<dbReference type="SUPFAM" id="SSF81321">
    <property type="entry name" value="Family A G protein-coupled receptor-like"/>
    <property type="match status" value="1"/>
</dbReference>
<keyword evidence="1" id="KW-0812">Transmembrane</keyword>
<dbReference type="Proteomes" id="UP000887540">
    <property type="component" value="Unplaced"/>
</dbReference>
<feature type="transmembrane region" description="Helical" evidence="1">
    <location>
        <begin position="31"/>
        <end position="54"/>
    </location>
</feature>
<organism evidence="2 3">
    <name type="scientific">Acrobeloides nanus</name>
    <dbReference type="NCBI Taxonomy" id="290746"/>
    <lineage>
        <taxon>Eukaryota</taxon>
        <taxon>Metazoa</taxon>
        <taxon>Ecdysozoa</taxon>
        <taxon>Nematoda</taxon>
        <taxon>Chromadorea</taxon>
        <taxon>Rhabditida</taxon>
        <taxon>Tylenchina</taxon>
        <taxon>Cephalobomorpha</taxon>
        <taxon>Cephaloboidea</taxon>
        <taxon>Cephalobidae</taxon>
        <taxon>Acrobeloides</taxon>
    </lineage>
</organism>
<dbReference type="Pfam" id="PF10326">
    <property type="entry name" value="7TM_GPCR_Str"/>
    <property type="match status" value="1"/>
</dbReference>
<dbReference type="AlphaFoldDB" id="A0A914ELU1"/>
<keyword evidence="1" id="KW-1133">Transmembrane helix</keyword>
<dbReference type="InterPro" id="IPR019428">
    <property type="entry name" value="7TM_GPCR_serpentine_rcpt_Str"/>
</dbReference>
<evidence type="ECO:0000313" key="2">
    <source>
        <dbReference type="Proteomes" id="UP000887540"/>
    </source>
</evidence>
<reference evidence="3" key="1">
    <citation type="submission" date="2022-11" db="UniProtKB">
        <authorList>
            <consortium name="WormBaseParasite"/>
        </authorList>
    </citation>
    <scope>IDENTIFICATION</scope>
</reference>
<dbReference type="WBParaSite" id="ACRNAN_scaffold8884.g28516.t1">
    <property type="protein sequence ID" value="ACRNAN_scaffold8884.g28516.t1"/>
    <property type="gene ID" value="ACRNAN_scaffold8884.g28516"/>
</dbReference>
<sequence>MMYPSEENIQVGNKDLFDLFLEGNETDVGVGFVYVMAISPIIVLFIPFLALVVPTIVRLDIYSPKISIASVTLMSWVPAINSLSTMFIIKSYRNAIKNIFPKKVHPSETTATAAATNNQGLSLKVSKLTSNV</sequence>
<evidence type="ECO:0000256" key="1">
    <source>
        <dbReference type="SAM" id="Phobius"/>
    </source>
</evidence>
<evidence type="ECO:0000313" key="3">
    <source>
        <dbReference type="WBParaSite" id="ACRNAN_scaffold8884.g28516.t1"/>
    </source>
</evidence>
<keyword evidence="2" id="KW-1185">Reference proteome</keyword>
<proteinExistence type="predicted"/>
<protein>
    <submittedName>
        <fullName evidence="3">Uncharacterized protein</fullName>
    </submittedName>
</protein>
<feature type="transmembrane region" description="Helical" evidence="1">
    <location>
        <begin position="66"/>
        <end position="89"/>
    </location>
</feature>
<name>A0A914ELU1_9BILA</name>
<accession>A0A914ELU1</accession>
<keyword evidence="1" id="KW-0472">Membrane</keyword>